<evidence type="ECO:0000313" key="2">
    <source>
        <dbReference type="EMBL" id="RSH82210.1"/>
    </source>
</evidence>
<organism evidence="2 3">
    <name type="scientific">Saitozyma podzolica</name>
    <dbReference type="NCBI Taxonomy" id="1890683"/>
    <lineage>
        <taxon>Eukaryota</taxon>
        <taxon>Fungi</taxon>
        <taxon>Dikarya</taxon>
        <taxon>Basidiomycota</taxon>
        <taxon>Agaricomycotina</taxon>
        <taxon>Tremellomycetes</taxon>
        <taxon>Tremellales</taxon>
        <taxon>Trimorphomycetaceae</taxon>
        <taxon>Saitozyma</taxon>
    </lineage>
</organism>
<comment type="caution">
    <text evidence="2">The sequence shown here is derived from an EMBL/GenBank/DDBJ whole genome shotgun (WGS) entry which is preliminary data.</text>
</comment>
<sequence>MLTVRIPRRHGNGRLYLALFTAVFTVLAFQLLLGIDLWEEDGTDSSITLTTVWVNGDIVQESLHAQNPLSDPQVPLHAPRLPLPDPWRPGDLEILEWPESDDDKVVRWNQRELSEMYVCGARGTCAENQDKVVMFHTHWVMGTLFHKWSSGEGVWVMSMIKAIRRLGYTVLLSNDSEEQEDWDDLLAVYRELGDRVVAVVIGEADRCFKRESCVKHAGNPNGIPRWKVFRFSYFPHGMEDMTEAWMITAERNNVNPGNHTYIGFSYEDEAKSRPHIPSSDRAHQALVHAKHAWYFFMRPNELAWNDTFWQSASDDPRLQGISFRGTFDIDQAHGESTGWMAPGSIVSNITGVHNTGRIGPKGFHALVAESKIVIGLGNPVMSPSPYVALSMGTPYLNPIKGWDWQDPTNRDRWSTQHDHLARMDPPYVYNVHAGDYEGFVAAIKGAIENPPEPHILPDMTEVAVIDRVRKWLATDWEDEARKIYGRPGAHNPDWPYRWIL</sequence>
<gene>
    <name evidence="2" type="ORF">EHS25_006143</name>
</gene>
<protein>
    <recommendedName>
        <fullName evidence="1">Glycosyltransferase family 18 catalytic domain-containing protein</fullName>
    </recommendedName>
</protein>
<proteinExistence type="predicted"/>
<dbReference type="STRING" id="1890683.A0A427XTP3"/>
<evidence type="ECO:0000313" key="3">
    <source>
        <dbReference type="Proteomes" id="UP000279259"/>
    </source>
</evidence>
<reference evidence="2 3" key="1">
    <citation type="submission" date="2018-11" db="EMBL/GenBank/DDBJ databases">
        <title>Genome sequence of Saitozyma podzolica DSM 27192.</title>
        <authorList>
            <person name="Aliyu H."/>
            <person name="Gorte O."/>
            <person name="Ochsenreither K."/>
        </authorList>
    </citation>
    <scope>NUCLEOTIDE SEQUENCE [LARGE SCALE GENOMIC DNA]</scope>
    <source>
        <strain evidence="2 3">DSM 27192</strain>
    </source>
</reference>
<dbReference type="InterPro" id="IPR026116">
    <property type="entry name" value="GT18_cat"/>
</dbReference>
<accession>A0A427XTP3</accession>
<dbReference type="OrthoDB" id="2113294at2759"/>
<dbReference type="Proteomes" id="UP000279259">
    <property type="component" value="Unassembled WGS sequence"/>
</dbReference>
<feature type="domain" description="Glycosyltransferase family 18 catalytic" evidence="1">
    <location>
        <begin position="350"/>
        <end position="473"/>
    </location>
</feature>
<dbReference type="GO" id="GO:0030144">
    <property type="term" value="F:alpha-1,6-mannosylglycoprotein 6-beta-N-acetylglucosaminyltransferase activity"/>
    <property type="evidence" value="ECO:0007669"/>
    <property type="project" value="InterPro"/>
</dbReference>
<name>A0A427XTP3_9TREE</name>
<keyword evidence="3" id="KW-1185">Reference proteome</keyword>
<dbReference type="UniPathway" id="UPA00378"/>
<evidence type="ECO:0000259" key="1">
    <source>
        <dbReference type="Pfam" id="PF15024"/>
    </source>
</evidence>
<dbReference type="EMBL" id="RSCD01000028">
    <property type="protein sequence ID" value="RSH82210.1"/>
    <property type="molecule type" value="Genomic_DNA"/>
</dbReference>
<dbReference type="Pfam" id="PF15024">
    <property type="entry name" value="Glyco_transf_18"/>
    <property type="match status" value="1"/>
</dbReference>
<dbReference type="AlphaFoldDB" id="A0A427XTP3"/>